<feature type="domain" description="CN hydrolase" evidence="1">
    <location>
        <begin position="4"/>
        <end position="234"/>
    </location>
</feature>
<reference evidence="2" key="1">
    <citation type="submission" date="2023-07" db="EMBL/GenBank/DDBJ databases">
        <title>Gilvimarinus algae sp. nov., isolated from the surface of Kelp.</title>
        <authorList>
            <person name="Sun Y.Y."/>
            <person name="Gong Y."/>
            <person name="Du Z.J."/>
        </authorList>
    </citation>
    <scope>NUCLEOTIDE SEQUENCE</scope>
    <source>
        <strain evidence="2">SDUM040014</strain>
    </source>
</reference>
<comment type="caution">
    <text evidence="2">The sequence shown here is derived from an EMBL/GenBank/DDBJ whole genome shotgun (WGS) entry which is preliminary data.</text>
</comment>
<keyword evidence="3" id="KW-1185">Reference proteome</keyword>
<dbReference type="NCBIfam" id="NF007757">
    <property type="entry name" value="PRK10438.1"/>
    <property type="match status" value="1"/>
</dbReference>
<accession>A0ABT8TJ64</accession>
<dbReference type="Gene3D" id="3.60.110.10">
    <property type="entry name" value="Carbon-nitrogen hydrolase"/>
    <property type="match status" value="1"/>
</dbReference>
<proteinExistence type="predicted"/>
<dbReference type="InterPro" id="IPR036526">
    <property type="entry name" value="C-N_Hydrolase_sf"/>
</dbReference>
<dbReference type="InterPro" id="IPR003010">
    <property type="entry name" value="C-N_Hydrolase"/>
</dbReference>
<organism evidence="2 3">
    <name type="scientific">Gilvimarinus algae</name>
    <dbReference type="NCBI Taxonomy" id="3058037"/>
    <lineage>
        <taxon>Bacteria</taxon>
        <taxon>Pseudomonadati</taxon>
        <taxon>Pseudomonadota</taxon>
        <taxon>Gammaproteobacteria</taxon>
        <taxon>Cellvibrionales</taxon>
        <taxon>Cellvibrionaceae</taxon>
        <taxon>Gilvimarinus</taxon>
    </lineage>
</organism>
<gene>
    <name evidence="2" type="ORF">QWI16_18305</name>
</gene>
<evidence type="ECO:0000313" key="2">
    <source>
        <dbReference type="EMBL" id="MDO3384137.1"/>
    </source>
</evidence>
<name>A0ABT8TJ64_9GAMM</name>
<evidence type="ECO:0000259" key="1">
    <source>
        <dbReference type="PROSITE" id="PS50263"/>
    </source>
</evidence>
<dbReference type="Pfam" id="PF00795">
    <property type="entry name" value="CN_hydrolase"/>
    <property type="match status" value="1"/>
</dbReference>
<dbReference type="InterPro" id="IPR052737">
    <property type="entry name" value="Omega-amidase_YafV"/>
</dbReference>
<dbReference type="Proteomes" id="UP001168380">
    <property type="component" value="Unassembled WGS sequence"/>
</dbReference>
<protein>
    <submittedName>
        <fullName evidence="2">Amidohydrolase</fullName>
    </submittedName>
</protein>
<sequence>MRDLTVTLVQSDIVSDNPAANLDNLATLAAQAEPSDLLVLPEVFTTGFHPKARQHAEMAQGPVHQWLSSLSARLNAVVTGSVVMHEAGRYTNRLLWAAPEGQPLHYDKRHLFRMAGEHQRYAPGERRVIAELEGWRFLLQVCYDLRFPVFSRNRGDYDAIVCVANWPAARHDHWCALLKARAIENLCYVIGVNRVGRDAYGQDYAGGSVVISPKGELLADAGDIEQVVSTRLSAQALLIYREQFPAHLDADSFTLHEVRPADGD</sequence>
<dbReference type="CDD" id="cd07575">
    <property type="entry name" value="Xc-1258_like"/>
    <property type="match status" value="1"/>
</dbReference>
<dbReference type="EMBL" id="JAULRT010000062">
    <property type="protein sequence ID" value="MDO3384137.1"/>
    <property type="molecule type" value="Genomic_DNA"/>
</dbReference>
<dbReference type="PANTHER" id="PTHR47799:SF1">
    <property type="entry name" value="OMEGA-AMIDASE YAFV"/>
    <property type="match status" value="1"/>
</dbReference>
<dbReference type="PROSITE" id="PS50263">
    <property type="entry name" value="CN_HYDROLASE"/>
    <property type="match status" value="1"/>
</dbReference>
<dbReference type="SUPFAM" id="SSF56317">
    <property type="entry name" value="Carbon-nitrogen hydrolase"/>
    <property type="match status" value="1"/>
</dbReference>
<dbReference type="PANTHER" id="PTHR47799">
    <property type="entry name" value="OMEGA-AMIDASE YAFV"/>
    <property type="match status" value="1"/>
</dbReference>
<evidence type="ECO:0000313" key="3">
    <source>
        <dbReference type="Proteomes" id="UP001168380"/>
    </source>
</evidence>
<dbReference type="RefSeq" id="WP_302715435.1">
    <property type="nucleotide sequence ID" value="NZ_JAULRT010000062.1"/>
</dbReference>